<dbReference type="InterPro" id="IPR015269">
    <property type="entry name" value="UPF0029_Impact_C"/>
</dbReference>
<dbReference type="InterPro" id="IPR036956">
    <property type="entry name" value="Impact_N_sf"/>
</dbReference>
<dbReference type="GO" id="GO:0005737">
    <property type="term" value="C:cytoplasm"/>
    <property type="evidence" value="ECO:0007669"/>
    <property type="project" value="TreeGrafter"/>
</dbReference>
<feature type="domain" description="Impact N-terminal" evidence="2">
    <location>
        <begin position="20"/>
        <end position="123"/>
    </location>
</feature>
<sequence length="217" mass="24240">MVQDYKTLHGRGEDEIEIEKSVFIGHSAPVASEDEARAFIEAVRQMHKEATHNVWAYTIGMNMEIQRYSDDGEPKGTAGIPVLEVMKKEELRNVAVVVTRYYGGVKLGAGGLVRAYTKGAKIALDSGRIVTKQLYKELFISVEYHQLGKLQNEFSNRGFIIKDIEYAENVRLTIYAPSEQLADIKKLATDITSAAAQLEEGENFYLSYDVSGNVILD</sequence>
<dbReference type="PANTHER" id="PTHR16301:SF20">
    <property type="entry name" value="IMPACT FAMILY MEMBER YIGZ"/>
    <property type="match status" value="1"/>
</dbReference>
<dbReference type="Proteomes" id="UP000019591">
    <property type="component" value="Chromosome"/>
</dbReference>
<keyword evidence="5" id="KW-1185">Reference proteome</keyword>
<evidence type="ECO:0000313" key="4">
    <source>
        <dbReference type="EMBL" id="AHM56255.1"/>
    </source>
</evidence>
<dbReference type="HOGENOM" id="CLU_083552_2_1_9"/>
<dbReference type="InterPro" id="IPR035647">
    <property type="entry name" value="EFG_III/V"/>
</dbReference>
<gene>
    <name evidence="4" type="primary">yvyE</name>
    <name evidence="4" type="ORF">EAL2_c09560</name>
</gene>
<dbReference type="Pfam" id="PF09186">
    <property type="entry name" value="DUF1949"/>
    <property type="match status" value="1"/>
</dbReference>
<dbReference type="AlphaFoldDB" id="W8T5X1"/>
<dbReference type="InterPro" id="IPR015796">
    <property type="entry name" value="Impact_YigZ-like"/>
</dbReference>
<evidence type="ECO:0000259" key="2">
    <source>
        <dbReference type="Pfam" id="PF01205"/>
    </source>
</evidence>
<dbReference type="PROSITE" id="PS00910">
    <property type="entry name" value="UPF0029"/>
    <property type="match status" value="1"/>
</dbReference>
<evidence type="ECO:0000313" key="5">
    <source>
        <dbReference type="Proteomes" id="UP000019591"/>
    </source>
</evidence>
<dbReference type="SUPFAM" id="SSF54980">
    <property type="entry name" value="EF-G C-terminal domain-like"/>
    <property type="match status" value="1"/>
</dbReference>
<dbReference type="PATRIC" id="fig|1286171.3.peg.906"/>
<dbReference type="STRING" id="1286171.EAL2_c09560"/>
<dbReference type="SUPFAM" id="SSF54211">
    <property type="entry name" value="Ribosomal protein S5 domain 2-like"/>
    <property type="match status" value="1"/>
</dbReference>
<dbReference type="NCBIfam" id="TIGR00257">
    <property type="entry name" value="IMPACT_YIGZ"/>
    <property type="match status" value="1"/>
</dbReference>
<dbReference type="InterPro" id="IPR023582">
    <property type="entry name" value="Impact"/>
</dbReference>
<dbReference type="eggNOG" id="COG1739">
    <property type="taxonomic scope" value="Bacteria"/>
</dbReference>
<reference evidence="4 5" key="1">
    <citation type="journal article" date="2014" name="Genome Announc.">
        <title>Complete Genome Sequence of Amino Acid-Utilizing Eubacterium acidaminophilum al-2 (DSM 3953).</title>
        <authorList>
            <person name="Poehlein A."/>
            <person name="Andreesen J.R."/>
            <person name="Daniel R."/>
        </authorList>
    </citation>
    <scope>NUCLEOTIDE SEQUENCE [LARGE SCALE GENOMIC DNA]</scope>
    <source>
        <strain evidence="4 5">DSM 3953</strain>
    </source>
</reference>
<dbReference type="InterPro" id="IPR001498">
    <property type="entry name" value="Impact_N"/>
</dbReference>
<feature type="domain" description="UPF0029" evidence="3">
    <location>
        <begin position="140"/>
        <end position="194"/>
    </location>
</feature>
<dbReference type="InterPro" id="IPR020569">
    <property type="entry name" value="UPF0029_Impact_CS"/>
</dbReference>
<dbReference type="KEGG" id="eac:EAL2_c09560"/>
<dbReference type="InterPro" id="IPR020568">
    <property type="entry name" value="Ribosomal_Su5_D2-typ_SF"/>
</dbReference>
<comment type="similarity">
    <text evidence="1">Belongs to the IMPACT family.</text>
</comment>
<protein>
    <submittedName>
        <fullName evidence="4">IMPACT family member YvyE</fullName>
    </submittedName>
</protein>
<organism evidence="4 5">
    <name type="scientific">Peptoclostridium acidaminophilum DSM 3953</name>
    <dbReference type="NCBI Taxonomy" id="1286171"/>
    <lineage>
        <taxon>Bacteria</taxon>
        <taxon>Bacillati</taxon>
        <taxon>Bacillota</taxon>
        <taxon>Clostridia</taxon>
        <taxon>Peptostreptococcales</taxon>
        <taxon>Peptoclostridiaceae</taxon>
        <taxon>Peptoclostridium</taxon>
    </lineage>
</organism>
<proteinExistence type="inferred from homology"/>
<dbReference type="PANTHER" id="PTHR16301">
    <property type="entry name" value="IMPACT-RELATED"/>
    <property type="match status" value="1"/>
</dbReference>
<dbReference type="GO" id="GO:0006446">
    <property type="term" value="P:regulation of translational initiation"/>
    <property type="evidence" value="ECO:0007669"/>
    <property type="project" value="TreeGrafter"/>
</dbReference>
<evidence type="ECO:0000259" key="3">
    <source>
        <dbReference type="Pfam" id="PF09186"/>
    </source>
</evidence>
<dbReference type="Pfam" id="PF01205">
    <property type="entry name" value="Impact_N"/>
    <property type="match status" value="1"/>
</dbReference>
<dbReference type="EMBL" id="CP007452">
    <property type="protein sequence ID" value="AHM56255.1"/>
    <property type="molecule type" value="Genomic_DNA"/>
</dbReference>
<accession>W8T5X1</accession>
<dbReference type="Gene3D" id="3.30.70.240">
    <property type="match status" value="1"/>
</dbReference>
<dbReference type="RefSeq" id="WP_038601795.1">
    <property type="nucleotide sequence ID" value="NZ_CP007452.1"/>
</dbReference>
<name>W8T5X1_PEPAC</name>
<dbReference type="Gene3D" id="3.30.230.30">
    <property type="entry name" value="Impact, N-terminal domain"/>
    <property type="match status" value="1"/>
</dbReference>
<evidence type="ECO:0000256" key="1">
    <source>
        <dbReference type="ARBA" id="ARBA00007665"/>
    </source>
</evidence>